<evidence type="ECO:0000256" key="4">
    <source>
        <dbReference type="ARBA" id="ARBA00023163"/>
    </source>
</evidence>
<keyword evidence="5 6" id="KW-0539">Nucleus</keyword>
<name>A0AAD9NX06_RIDPI</name>
<dbReference type="InterPro" id="IPR008967">
    <property type="entry name" value="p53-like_TF_DNA-bd_sf"/>
</dbReference>
<protein>
    <recommendedName>
        <fullName evidence="8">T-box domain-containing protein</fullName>
    </recommendedName>
</protein>
<dbReference type="PRINTS" id="PR00937">
    <property type="entry name" value="TBOX"/>
</dbReference>
<dbReference type="InterPro" id="IPR046360">
    <property type="entry name" value="T-box_DNA-bd"/>
</dbReference>
<dbReference type="Proteomes" id="UP001209878">
    <property type="component" value="Unassembled WGS sequence"/>
</dbReference>
<dbReference type="InterPro" id="IPR036960">
    <property type="entry name" value="T-box_sf"/>
</dbReference>
<comment type="caution">
    <text evidence="6">Lacks conserved residue(s) required for the propagation of feature annotation.</text>
</comment>
<reference evidence="9" key="1">
    <citation type="journal article" date="2023" name="Mol. Biol. Evol.">
        <title>Third-Generation Sequencing Reveals the Adaptive Role of the Epigenome in Three Deep-Sea Polychaetes.</title>
        <authorList>
            <person name="Perez M."/>
            <person name="Aroh O."/>
            <person name="Sun Y."/>
            <person name="Lan Y."/>
            <person name="Juniper S.K."/>
            <person name="Young C.R."/>
            <person name="Angers B."/>
            <person name="Qian P.Y."/>
        </authorList>
    </citation>
    <scope>NUCLEOTIDE SEQUENCE</scope>
    <source>
        <strain evidence="9">R07B-5</strain>
    </source>
</reference>
<evidence type="ECO:0000256" key="6">
    <source>
        <dbReference type="PROSITE-ProRule" id="PRU00201"/>
    </source>
</evidence>
<gene>
    <name evidence="9" type="ORF">NP493_287g04041</name>
</gene>
<dbReference type="PROSITE" id="PS01283">
    <property type="entry name" value="TBOX_1"/>
    <property type="match status" value="1"/>
</dbReference>
<dbReference type="CDD" id="cd20187">
    <property type="entry name" value="T-box_TBX1_10-like"/>
    <property type="match status" value="1"/>
</dbReference>
<proteinExistence type="predicted"/>
<evidence type="ECO:0000256" key="3">
    <source>
        <dbReference type="ARBA" id="ARBA00023125"/>
    </source>
</evidence>
<dbReference type="PROSITE" id="PS50252">
    <property type="entry name" value="TBOX_3"/>
    <property type="match status" value="1"/>
</dbReference>
<dbReference type="InterPro" id="IPR001699">
    <property type="entry name" value="TF_T-box"/>
</dbReference>
<comment type="subcellular location">
    <subcellularLocation>
        <location evidence="1 6">Nucleus</location>
    </subcellularLocation>
</comment>
<dbReference type="EMBL" id="JAODUO010000287">
    <property type="protein sequence ID" value="KAK2184002.1"/>
    <property type="molecule type" value="Genomic_DNA"/>
</dbReference>
<dbReference type="SMART" id="SM00425">
    <property type="entry name" value="TBOX"/>
    <property type="match status" value="1"/>
</dbReference>
<dbReference type="InterPro" id="IPR018186">
    <property type="entry name" value="TF_T-box_CS"/>
</dbReference>
<dbReference type="GO" id="GO:0001708">
    <property type="term" value="P:cell fate specification"/>
    <property type="evidence" value="ECO:0007669"/>
    <property type="project" value="TreeGrafter"/>
</dbReference>
<evidence type="ECO:0000256" key="1">
    <source>
        <dbReference type="ARBA" id="ARBA00004123"/>
    </source>
</evidence>
<feature type="region of interest" description="Disordered" evidence="7">
    <location>
        <begin position="1"/>
        <end position="63"/>
    </location>
</feature>
<evidence type="ECO:0000256" key="5">
    <source>
        <dbReference type="ARBA" id="ARBA00023242"/>
    </source>
</evidence>
<accession>A0AAD9NX06</accession>
<feature type="compositionally biased region" description="Low complexity" evidence="7">
    <location>
        <begin position="21"/>
        <end position="35"/>
    </location>
</feature>
<comment type="caution">
    <text evidence="9">The sequence shown here is derived from an EMBL/GenBank/DDBJ whole genome shotgun (WGS) entry which is preliminary data.</text>
</comment>
<dbReference type="Gene3D" id="2.60.40.820">
    <property type="entry name" value="Transcription factor, T-box"/>
    <property type="match status" value="1"/>
</dbReference>
<dbReference type="SUPFAM" id="SSF49417">
    <property type="entry name" value="p53-like transcription factors"/>
    <property type="match status" value="1"/>
</dbReference>
<dbReference type="GO" id="GO:0000981">
    <property type="term" value="F:DNA-binding transcription factor activity, RNA polymerase II-specific"/>
    <property type="evidence" value="ECO:0007669"/>
    <property type="project" value="TreeGrafter"/>
</dbReference>
<evidence type="ECO:0000256" key="2">
    <source>
        <dbReference type="ARBA" id="ARBA00023015"/>
    </source>
</evidence>
<dbReference type="GO" id="GO:0045893">
    <property type="term" value="P:positive regulation of DNA-templated transcription"/>
    <property type="evidence" value="ECO:0007669"/>
    <property type="project" value="InterPro"/>
</dbReference>
<keyword evidence="3 6" id="KW-0238">DNA-binding</keyword>
<evidence type="ECO:0000256" key="7">
    <source>
        <dbReference type="SAM" id="MobiDB-lite"/>
    </source>
</evidence>
<sequence length="414" mass="45949">MSTPPDTACSPVDPSLSPGKTATSSASTPPTDADSGASPSGVKNEEETEVKESEAKPKKPPHHKLLHVAAQLEMKGLWDEFDQLGTEMIVTKAGRRMFPTFQVRLFGLDLLSNYMMMMDFVPVDDKRYRYSFHSSSWVVAGKADPHMPGRIHVHPDSPGSGGQWTKQVVSFDKLKLTNNVMDDNGHIILNSMHRYQPRFHVVYVNPKTEDVSGTENFRTFIFPETKFMAVTAYQNHRITQLKIASNPFAKGFRDCDPDDCAIEVLTHLNPSQRPRNLHRPSSLQLLGISKKRNMDANNGGDDCNSNLDFSNAMISPMVLPPHPAGLHHMGLPRPEPAPSFPCSYGDAVSPYCAYSSSYPVSNAYVSNAYVNKARPVAAPYARAPEYPPYAAYHPRLKGLYPRCGHVTYNQQPTT</sequence>
<dbReference type="GO" id="GO:0000978">
    <property type="term" value="F:RNA polymerase II cis-regulatory region sequence-specific DNA binding"/>
    <property type="evidence" value="ECO:0007669"/>
    <property type="project" value="InterPro"/>
</dbReference>
<feature type="domain" description="T-box" evidence="8">
    <location>
        <begin position="72"/>
        <end position="254"/>
    </location>
</feature>
<keyword evidence="2" id="KW-0805">Transcription regulation</keyword>
<dbReference type="GO" id="GO:0005634">
    <property type="term" value="C:nucleus"/>
    <property type="evidence" value="ECO:0007669"/>
    <property type="project" value="UniProtKB-SubCell"/>
</dbReference>
<organism evidence="9 10">
    <name type="scientific">Ridgeia piscesae</name>
    <name type="common">Tubeworm</name>
    <dbReference type="NCBI Taxonomy" id="27915"/>
    <lineage>
        <taxon>Eukaryota</taxon>
        <taxon>Metazoa</taxon>
        <taxon>Spiralia</taxon>
        <taxon>Lophotrochozoa</taxon>
        <taxon>Annelida</taxon>
        <taxon>Polychaeta</taxon>
        <taxon>Sedentaria</taxon>
        <taxon>Canalipalpata</taxon>
        <taxon>Sabellida</taxon>
        <taxon>Siboglinidae</taxon>
        <taxon>Ridgeia</taxon>
    </lineage>
</organism>
<keyword evidence="4" id="KW-0804">Transcription</keyword>
<evidence type="ECO:0000313" key="10">
    <source>
        <dbReference type="Proteomes" id="UP001209878"/>
    </source>
</evidence>
<dbReference type="PANTHER" id="PTHR11267:SF195">
    <property type="entry name" value="OPTOMOTOR-BLIND-RELATED-GENE-1, ISOFORM A"/>
    <property type="match status" value="1"/>
</dbReference>
<dbReference type="AlphaFoldDB" id="A0AAD9NX06"/>
<keyword evidence="10" id="KW-1185">Reference proteome</keyword>
<dbReference type="GO" id="GO:0000785">
    <property type="term" value="C:chromatin"/>
    <property type="evidence" value="ECO:0007669"/>
    <property type="project" value="TreeGrafter"/>
</dbReference>
<evidence type="ECO:0000313" key="9">
    <source>
        <dbReference type="EMBL" id="KAK2184002.1"/>
    </source>
</evidence>
<dbReference type="FunFam" id="2.60.40.820:FF:000006">
    <property type="entry name" value="T-box transcription factor"/>
    <property type="match status" value="1"/>
</dbReference>
<dbReference type="Pfam" id="PF00907">
    <property type="entry name" value="T-box"/>
    <property type="match status" value="1"/>
</dbReference>
<dbReference type="PANTHER" id="PTHR11267">
    <property type="entry name" value="T-BOX PROTEIN-RELATED"/>
    <property type="match status" value="1"/>
</dbReference>
<evidence type="ECO:0000259" key="8">
    <source>
        <dbReference type="PROSITE" id="PS50252"/>
    </source>
</evidence>